<dbReference type="Pfam" id="PF20720">
    <property type="entry name" value="nSTAND3"/>
    <property type="match status" value="1"/>
</dbReference>
<feature type="domain" description="Novel STAND NTPase 3" evidence="1">
    <location>
        <begin position="113"/>
        <end position="271"/>
    </location>
</feature>
<dbReference type="SUPFAM" id="SSF52540">
    <property type="entry name" value="P-loop containing nucleoside triphosphate hydrolases"/>
    <property type="match status" value="1"/>
</dbReference>
<organism evidence="2">
    <name type="scientific">Magallana gigas</name>
    <name type="common">Pacific oyster</name>
    <name type="synonym">Crassostrea gigas</name>
    <dbReference type="NCBI Taxonomy" id="29159"/>
    <lineage>
        <taxon>Eukaryota</taxon>
        <taxon>Metazoa</taxon>
        <taxon>Spiralia</taxon>
        <taxon>Lophotrochozoa</taxon>
        <taxon>Mollusca</taxon>
        <taxon>Bivalvia</taxon>
        <taxon>Autobranchia</taxon>
        <taxon>Pteriomorphia</taxon>
        <taxon>Ostreida</taxon>
        <taxon>Ostreoidea</taxon>
        <taxon>Ostreidae</taxon>
        <taxon>Magallana</taxon>
    </lineage>
</organism>
<reference evidence="2" key="1">
    <citation type="journal article" date="2012" name="Nature">
        <title>The oyster genome reveals stress adaptation and complexity of shell formation.</title>
        <authorList>
            <person name="Zhang G."/>
            <person name="Fang X."/>
            <person name="Guo X."/>
            <person name="Li L."/>
            <person name="Luo R."/>
            <person name="Xu F."/>
            <person name="Yang P."/>
            <person name="Zhang L."/>
            <person name="Wang X."/>
            <person name="Qi H."/>
            <person name="Xiong Z."/>
            <person name="Que H."/>
            <person name="Xie Y."/>
            <person name="Holland P.W."/>
            <person name="Paps J."/>
            <person name="Zhu Y."/>
            <person name="Wu F."/>
            <person name="Chen Y."/>
            <person name="Wang J."/>
            <person name="Peng C."/>
            <person name="Meng J."/>
            <person name="Yang L."/>
            <person name="Liu J."/>
            <person name="Wen B."/>
            <person name="Zhang N."/>
            <person name="Huang Z."/>
            <person name="Zhu Q."/>
            <person name="Feng Y."/>
            <person name="Mount A."/>
            <person name="Hedgecock D."/>
            <person name="Xu Z."/>
            <person name="Liu Y."/>
            <person name="Domazet-Loso T."/>
            <person name="Du Y."/>
            <person name="Sun X."/>
            <person name="Zhang S."/>
            <person name="Liu B."/>
            <person name="Cheng P."/>
            <person name="Jiang X."/>
            <person name="Li J."/>
            <person name="Fan D."/>
            <person name="Wang W."/>
            <person name="Fu W."/>
            <person name="Wang T."/>
            <person name="Wang B."/>
            <person name="Zhang J."/>
            <person name="Peng Z."/>
            <person name="Li Y."/>
            <person name="Li N."/>
            <person name="Wang J."/>
            <person name="Chen M."/>
            <person name="He Y."/>
            <person name="Tan F."/>
            <person name="Song X."/>
            <person name="Zheng Q."/>
            <person name="Huang R."/>
            <person name="Yang H."/>
            <person name="Du X."/>
            <person name="Chen L."/>
            <person name="Yang M."/>
            <person name="Gaffney P.M."/>
            <person name="Wang S."/>
            <person name="Luo L."/>
            <person name="She Z."/>
            <person name="Ming Y."/>
            <person name="Huang W."/>
            <person name="Zhang S."/>
            <person name="Huang B."/>
            <person name="Zhang Y."/>
            <person name="Qu T."/>
            <person name="Ni P."/>
            <person name="Miao G."/>
            <person name="Wang J."/>
            <person name="Wang Q."/>
            <person name="Steinberg C.E."/>
            <person name="Wang H."/>
            <person name="Li N."/>
            <person name="Qian L."/>
            <person name="Zhang G."/>
            <person name="Li Y."/>
            <person name="Yang H."/>
            <person name="Liu X."/>
            <person name="Wang J."/>
            <person name="Yin Y."/>
            <person name="Wang J."/>
        </authorList>
    </citation>
    <scope>NUCLEOTIDE SEQUENCE [LARGE SCALE GENOMIC DNA]</scope>
    <source>
        <strain evidence="2">05x7-T-G4-1.051#20</strain>
    </source>
</reference>
<dbReference type="HOGENOM" id="CLU_506477_0_0_1"/>
<sequence length="538" mass="60539">MDEKESAVQLYRYKWQSSKGISLYYKQLGSSRGSVYGFRMGSTNVVHNGGMKPGPNFLPMIAGAGVAVATLVVISICCVWYCRRRSGGSGKKQKNDVEMSQPLVETFPSANVFYPTKVFTKCIGLFEVHGILTFVGPHGSGKTTNAVNLLSKKVGTQINGKNCVVEVCESVEEVESKVVEGCVTFVLLDDVLDQYAYQPALLKAHKEKFTDLKKIIDEGKLRLICTVTDTTWRNCAKEIGDCPMFQKDLVVELTEKVLDKDEKMEILKKHLAYNKFNVTQKKKEENLKKVDKRNASNSSITIYEKTLQNWAKKAKGKAGIGSPLLFDLMCVNKHLFASADNLLSDSFENILKMRIDFQAKQSTGQNSKDFVCLLLFAAFFGGKISLRDFRKKECSKIKEDAYVNICSKKGCSAKGENDIGELLRSDELSGFFYPLKDCYVFHHKILTPLLLSMTAQEDEILVLKHAELDVLFKVLQPQKSKYPFAVTVSEKALLSDLIPRIWEAPNVIAKWKRHVVMQSEKLKKQLENPPSLDEEKKK</sequence>
<accession>K1QTJ2</accession>
<proteinExistence type="predicted"/>
<dbReference type="InterPro" id="IPR027417">
    <property type="entry name" value="P-loop_NTPase"/>
</dbReference>
<name>K1QTJ2_MAGGI</name>
<gene>
    <name evidence="2" type="ORF">CGI_10026128</name>
</gene>
<dbReference type="InterPro" id="IPR049050">
    <property type="entry name" value="nSTAND3"/>
</dbReference>
<protein>
    <recommendedName>
        <fullName evidence="1">Novel STAND NTPase 3 domain-containing protein</fullName>
    </recommendedName>
</protein>
<evidence type="ECO:0000259" key="1">
    <source>
        <dbReference type="Pfam" id="PF20720"/>
    </source>
</evidence>
<evidence type="ECO:0000313" key="2">
    <source>
        <dbReference type="EMBL" id="EKC40097.1"/>
    </source>
</evidence>
<dbReference type="AlphaFoldDB" id="K1QTJ2"/>
<dbReference type="InParanoid" id="K1QTJ2"/>
<dbReference type="EMBL" id="JH817826">
    <property type="protein sequence ID" value="EKC40097.1"/>
    <property type="molecule type" value="Genomic_DNA"/>
</dbReference>